<dbReference type="GO" id="GO:0004865">
    <property type="term" value="F:protein serine/threonine phosphatase inhibitor activity"/>
    <property type="evidence" value="ECO:0007669"/>
    <property type="project" value="UniProtKB-UniRule"/>
</dbReference>
<dbReference type="AlphaFoldDB" id="M5GG56"/>
<feature type="compositionally biased region" description="Polar residues" evidence="3">
    <location>
        <begin position="1"/>
        <end position="28"/>
    </location>
</feature>
<dbReference type="GeneID" id="63689797"/>
<dbReference type="GO" id="GO:0005634">
    <property type="term" value="C:nucleus"/>
    <property type="evidence" value="ECO:0007669"/>
    <property type="project" value="UniProtKB-SubCell"/>
</dbReference>
<evidence type="ECO:0000256" key="1">
    <source>
        <dbReference type="ARBA" id="ARBA00005605"/>
    </source>
</evidence>
<dbReference type="InterPro" id="IPR011107">
    <property type="entry name" value="PPI_Ypi1"/>
</dbReference>
<gene>
    <name evidence="4" type="ORF">DACRYDRAFT_47027</name>
</gene>
<dbReference type="STRING" id="1858805.M5GG56"/>
<feature type="compositionally biased region" description="Basic and acidic residues" evidence="3">
    <location>
        <begin position="40"/>
        <end position="61"/>
    </location>
</feature>
<proteinExistence type="inferred from homology"/>
<comment type="function">
    <text evidence="2">Regulator of type 1 phosphatases which maintains protein phosphatase activity under strict control.</text>
</comment>
<keyword evidence="2" id="KW-0539">Nucleus</keyword>
<feature type="region of interest" description="Disordered" evidence="3">
    <location>
        <begin position="88"/>
        <end position="187"/>
    </location>
</feature>
<dbReference type="PANTHER" id="PTHR20835:SF0">
    <property type="entry name" value="E3 UBIQUITIN-PROTEIN LIGASE PPP1R11"/>
    <property type="match status" value="1"/>
</dbReference>
<feature type="compositionally biased region" description="Acidic residues" evidence="3">
    <location>
        <begin position="95"/>
        <end position="104"/>
    </location>
</feature>
<dbReference type="RefSeq" id="XP_040631797.1">
    <property type="nucleotide sequence ID" value="XM_040774735.1"/>
</dbReference>
<protein>
    <recommendedName>
        <fullName evidence="2">Type 1 phosphatases regulator</fullName>
    </recommendedName>
</protein>
<sequence length="187" mass="20908">MSYRTQTRIRSDTDMPSNGSRTLIIDQSQPREDSAEESGESSRPREYDGVLHLRGGPDARPHVVWSEDVIDNEGMGRKKSKICCIYHKPKPFDESSSEESDSSDSDSSGADLDRAKPSRRARKHRHHNHDPHRSDSGDSSGSGERARESGGTTVEELHDEPEPNAYERKPKPSKKDKAPGKCNQKLN</sequence>
<feature type="compositionally biased region" description="Basic and acidic residues" evidence="3">
    <location>
        <begin position="165"/>
        <end position="179"/>
    </location>
</feature>
<organism evidence="4 5">
    <name type="scientific">Dacryopinax primogenitus (strain DJM 731)</name>
    <name type="common">Brown rot fungus</name>
    <dbReference type="NCBI Taxonomy" id="1858805"/>
    <lineage>
        <taxon>Eukaryota</taxon>
        <taxon>Fungi</taxon>
        <taxon>Dikarya</taxon>
        <taxon>Basidiomycota</taxon>
        <taxon>Agaricomycotina</taxon>
        <taxon>Dacrymycetes</taxon>
        <taxon>Dacrymycetales</taxon>
        <taxon>Dacrymycetaceae</taxon>
        <taxon>Dacryopinax</taxon>
    </lineage>
</organism>
<dbReference type="GO" id="GO:0008157">
    <property type="term" value="F:protein phosphatase 1 binding"/>
    <property type="evidence" value="ECO:0007669"/>
    <property type="project" value="TreeGrafter"/>
</dbReference>
<dbReference type="OrthoDB" id="307488at2759"/>
<accession>M5GG56</accession>
<dbReference type="EMBL" id="JH795857">
    <property type="protein sequence ID" value="EJU04903.1"/>
    <property type="molecule type" value="Genomic_DNA"/>
</dbReference>
<feature type="compositionally biased region" description="Basic residues" evidence="3">
    <location>
        <begin position="117"/>
        <end position="130"/>
    </location>
</feature>
<evidence type="ECO:0000256" key="2">
    <source>
        <dbReference type="RuleBase" id="RU367162"/>
    </source>
</evidence>
<dbReference type="Proteomes" id="UP000030653">
    <property type="component" value="Unassembled WGS sequence"/>
</dbReference>
<comment type="subcellular location">
    <subcellularLocation>
        <location evidence="2">Nucleus</location>
    </subcellularLocation>
</comment>
<dbReference type="PANTHER" id="PTHR20835">
    <property type="entry name" value="E3 UBIQUITIN-PROTEIN LIGASE PPP1R11-RELATED"/>
    <property type="match status" value="1"/>
</dbReference>
<comment type="similarity">
    <text evidence="1 2">Belongs to the YPI1 family.</text>
</comment>
<evidence type="ECO:0000313" key="4">
    <source>
        <dbReference type="EMBL" id="EJU04903.1"/>
    </source>
</evidence>
<dbReference type="HOGENOM" id="CLU_098333_0_2_1"/>
<evidence type="ECO:0000256" key="3">
    <source>
        <dbReference type="SAM" id="MobiDB-lite"/>
    </source>
</evidence>
<dbReference type="OMA" id="HKPRQFD"/>
<feature type="region of interest" description="Disordered" evidence="3">
    <location>
        <begin position="1"/>
        <end position="63"/>
    </location>
</feature>
<evidence type="ECO:0000313" key="5">
    <source>
        <dbReference type="Proteomes" id="UP000030653"/>
    </source>
</evidence>
<keyword evidence="5" id="KW-1185">Reference proteome</keyword>
<dbReference type="Pfam" id="PF07491">
    <property type="entry name" value="PPI_Ypi1"/>
    <property type="match status" value="1"/>
</dbReference>
<name>M5GG56_DACPD</name>
<reference evidence="4 5" key="1">
    <citation type="journal article" date="2012" name="Science">
        <title>The Paleozoic origin of enzymatic lignin decomposition reconstructed from 31 fungal genomes.</title>
        <authorList>
            <person name="Floudas D."/>
            <person name="Binder M."/>
            <person name="Riley R."/>
            <person name="Barry K."/>
            <person name="Blanchette R.A."/>
            <person name="Henrissat B."/>
            <person name="Martinez A.T."/>
            <person name="Otillar R."/>
            <person name="Spatafora J.W."/>
            <person name="Yadav J.S."/>
            <person name="Aerts A."/>
            <person name="Benoit I."/>
            <person name="Boyd A."/>
            <person name="Carlson A."/>
            <person name="Copeland A."/>
            <person name="Coutinho P.M."/>
            <person name="de Vries R.P."/>
            <person name="Ferreira P."/>
            <person name="Findley K."/>
            <person name="Foster B."/>
            <person name="Gaskell J."/>
            <person name="Glotzer D."/>
            <person name="Gorecki P."/>
            <person name="Heitman J."/>
            <person name="Hesse C."/>
            <person name="Hori C."/>
            <person name="Igarashi K."/>
            <person name="Jurgens J.A."/>
            <person name="Kallen N."/>
            <person name="Kersten P."/>
            <person name="Kohler A."/>
            <person name="Kuees U."/>
            <person name="Kumar T.K.A."/>
            <person name="Kuo A."/>
            <person name="LaButti K."/>
            <person name="Larrondo L.F."/>
            <person name="Lindquist E."/>
            <person name="Ling A."/>
            <person name="Lombard V."/>
            <person name="Lucas S."/>
            <person name="Lundell T."/>
            <person name="Martin R."/>
            <person name="McLaughlin D.J."/>
            <person name="Morgenstern I."/>
            <person name="Morin E."/>
            <person name="Murat C."/>
            <person name="Nagy L.G."/>
            <person name="Nolan M."/>
            <person name="Ohm R.A."/>
            <person name="Patyshakuliyeva A."/>
            <person name="Rokas A."/>
            <person name="Ruiz-Duenas F.J."/>
            <person name="Sabat G."/>
            <person name="Salamov A."/>
            <person name="Samejima M."/>
            <person name="Schmutz J."/>
            <person name="Slot J.C."/>
            <person name="St John F."/>
            <person name="Stenlid J."/>
            <person name="Sun H."/>
            <person name="Sun S."/>
            <person name="Syed K."/>
            <person name="Tsang A."/>
            <person name="Wiebenga A."/>
            <person name="Young D."/>
            <person name="Pisabarro A."/>
            <person name="Eastwood D.C."/>
            <person name="Martin F."/>
            <person name="Cullen D."/>
            <person name="Grigoriev I.V."/>
            <person name="Hibbett D.S."/>
        </authorList>
    </citation>
    <scope>NUCLEOTIDE SEQUENCE [LARGE SCALE GENOMIC DNA]</scope>
    <source>
        <strain evidence="4 5">DJM-731 SS1</strain>
    </source>
</reference>